<evidence type="ECO:0000313" key="1">
    <source>
        <dbReference type="EMBL" id="GIY24748.1"/>
    </source>
</evidence>
<protein>
    <submittedName>
        <fullName evidence="1">Uncharacterized protein</fullName>
    </submittedName>
</protein>
<dbReference type="AlphaFoldDB" id="A0AAV4RS69"/>
<dbReference type="EMBL" id="BPLR01008444">
    <property type="protein sequence ID" value="GIY24748.1"/>
    <property type="molecule type" value="Genomic_DNA"/>
</dbReference>
<organism evidence="1 2">
    <name type="scientific">Caerostris extrusa</name>
    <name type="common">Bark spider</name>
    <name type="synonym">Caerostris bankana</name>
    <dbReference type="NCBI Taxonomy" id="172846"/>
    <lineage>
        <taxon>Eukaryota</taxon>
        <taxon>Metazoa</taxon>
        <taxon>Ecdysozoa</taxon>
        <taxon>Arthropoda</taxon>
        <taxon>Chelicerata</taxon>
        <taxon>Arachnida</taxon>
        <taxon>Araneae</taxon>
        <taxon>Araneomorphae</taxon>
        <taxon>Entelegynae</taxon>
        <taxon>Araneoidea</taxon>
        <taxon>Araneidae</taxon>
        <taxon>Caerostris</taxon>
    </lineage>
</organism>
<dbReference type="Proteomes" id="UP001054945">
    <property type="component" value="Unassembled WGS sequence"/>
</dbReference>
<evidence type="ECO:0000313" key="2">
    <source>
        <dbReference type="Proteomes" id="UP001054945"/>
    </source>
</evidence>
<reference evidence="1 2" key="1">
    <citation type="submission" date="2021-06" db="EMBL/GenBank/DDBJ databases">
        <title>Caerostris extrusa draft genome.</title>
        <authorList>
            <person name="Kono N."/>
            <person name="Arakawa K."/>
        </authorList>
    </citation>
    <scope>NUCLEOTIDE SEQUENCE [LARGE SCALE GENOMIC DNA]</scope>
</reference>
<proteinExistence type="predicted"/>
<name>A0AAV4RS69_CAEEX</name>
<accession>A0AAV4RS69</accession>
<sequence length="83" mass="9113">MLPDKGSCESGGVCFMGVKSICTGPHIFFIWRISCLTNPTGKGAIAPFSPPDVPGYSSDDLYVDWAKCGRRFHSLVPYEIRDL</sequence>
<comment type="caution">
    <text evidence="1">The sequence shown here is derived from an EMBL/GenBank/DDBJ whole genome shotgun (WGS) entry which is preliminary data.</text>
</comment>
<keyword evidence="2" id="KW-1185">Reference proteome</keyword>
<gene>
    <name evidence="1" type="ORF">CEXT_472551</name>
</gene>